<gene>
    <name evidence="1" type="ORF">EV421DRAFT_1718211</name>
</gene>
<keyword evidence="2" id="KW-1185">Reference proteome</keyword>
<accession>A0AA39J0C4</accession>
<reference evidence="1" key="1">
    <citation type="submission" date="2023-06" db="EMBL/GenBank/DDBJ databases">
        <authorList>
            <consortium name="Lawrence Berkeley National Laboratory"/>
            <person name="Ahrendt S."/>
            <person name="Sahu N."/>
            <person name="Indic B."/>
            <person name="Wong-Bajracharya J."/>
            <person name="Merenyi Z."/>
            <person name="Ke H.-M."/>
            <person name="Monk M."/>
            <person name="Kocsube S."/>
            <person name="Drula E."/>
            <person name="Lipzen A."/>
            <person name="Balint B."/>
            <person name="Henrissat B."/>
            <person name="Andreopoulos B."/>
            <person name="Martin F.M."/>
            <person name="Harder C.B."/>
            <person name="Rigling D."/>
            <person name="Ford K.L."/>
            <person name="Foster G.D."/>
            <person name="Pangilinan J."/>
            <person name="Papanicolaou A."/>
            <person name="Barry K."/>
            <person name="LaButti K."/>
            <person name="Viragh M."/>
            <person name="Koriabine M."/>
            <person name="Yan M."/>
            <person name="Riley R."/>
            <person name="Champramary S."/>
            <person name="Plett K.L."/>
            <person name="Tsai I.J."/>
            <person name="Slot J."/>
            <person name="Sipos G."/>
            <person name="Plett J."/>
            <person name="Nagy L.G."/>
            <person name="Grigoriev I.V."/>
        </authorList>
    </citation>
    <scope>NUCLEOTIDE SEQUENCE</scope>
    <source>
        <strain evidence="1">FPL87.14</strain>
    </source>
</reference>
<sequence length="185" mass="20554">MNLKEPLPENHIRTAAPLSVLCEYIPLRTLKSLAKLHMINKKGMSYKNKAAMVLIFKDHDCEHCSTSVTVLKCHIMFGAKAALPKQPAVDLGSLRDSISLLFPPMPMDDKLAHSIISDFCAASLPEAFKEAGCAVCGQLTPLKSLSNICHMKRFLHVLENPMVTHKERYHETDPVTHLDGPVLDE</sequence>
<dbReference type="AlphaFoldDB" id="A0AA39J0C4"/>
<protein>
    <submittedName>
        <fullName evidence="1">Uncharacterized protein</fullName>
    </submittedName>
</protein>
<comment type="caution">
    <text evidence="1">The sequence shown here is derived from an EMBL/GenBank/DDBJ whole genome shotgun (WGS) entry which is preliminary data.</text>
</comment>
<name>A0AA39J0C4_9AGAR</name>
<evidence type="ECO:0000313" key="2">
    <source>
        <dbReference type="Proteomes" id="UP001175226"/>
    </source>
</evidence>
<proteinExistence type="predicted"/>
<evidence type="ECO:0000313" key="1">
    <source>
        <dbReference type="EMBL" id="KAK0433763.1"/>
    </source>
</evidence>
<organism evidence="1 2">
    <name type="scientific">Armillaria borealis</name>
    <dbReference type="NCBI Taxonomy" id="47425"/>
    <lineage>
        <taxon>Eukaryota</taxon>
        <taxon>Fungi</taxon>
        <taxon>Dikarya</taxon>
        <taxon>Basidiomycota</taxon>
        <taxon>Agaricomycotina</taxon>
        <taxon>Agaricomycetes</taxon>
        <taxon>Agaricomycetidae</taxon>
        <taxon>Agaricales</taxon>
        <taxon>Marasmiineae</taxon>
        <taxon>Physalacriaceae</taxon>
        <taxon>Armillaria</taxon>
    </lineage>
</organism>
<dbReference type="EMBL" id="JAUEPT010000077">
    <property type="protein sequence ID" value="KAK0433763.1"/>
    <property type="molecule type" value="Genomic_DNA"/>
</dbReference>
<dbReference type="Proteomes" id="UP001175226">
    <property type="component" value="Unassembled WGS sequence"/>
</dbReference>